<dbReference type="RefSeq" id="WP_034929575.1">
    <property type="nucleotide sequence ID" value="NZ_JDSS02000038.1"/>
</dbReference>
<organism evidence="1 2">
    <name type="scientific">Candidatus Accumulibacter vicinus</name>
    <dbReference type="NCBI Taxonomy" id="2954382"/>
    <lineage>
        <taxon>Bacteria</taxon>
        <taxon>Pseudomonadati</taxon>
        <taxon>Pseudomonadota</taxon>
        <taxon>Betaproteobacteria</taxon>
        <taxon>Candidatus Accumulibacter</taxon>
    </lineage>
</organism>
<name>A0A084XW48_9PROT</name>
<accession>A0A084XW48</accession>
<dbReference type="AlphaFoldDB" id="A0A084XW48"/>
<dbReference type="EMBL" id="JDSS02000038">
    <property type="protein sequence ID" value="KFB66692.1"/>
    <property type="molecule type" value="Genomic_DNA"/>
</dbReference>
<reference evidence="1 2" key="1">
    <citation type="submission" date="2014-07" db="EMBL/GenBank/DDBJ databases">
        <title>Expanding our view of genomic diversity in Candidatus Accumulibacter clades.</title>
        <authorList>
            <person name="Skennerton C.T."/>
            <person name="Barr J.J."/>
            <person name="Slater F.R."/>
            <person name="Bond P.L."/>
            <person name="Tyson G.W."/>
        </authorList>
    </citation>
    <scope>NUCLEOTIDE SEQUENCE [LARGE SCALE GENOMIC DNA]</scope>
    <source>
        <strain evidence="2">SK-01</strain>
    </source>
</reference>
<protein>
    <submittedName>
        <fullName evidence="1">Uncharacterized protein</fullName>
    </submittedName>
</protein>
<gene>
    <name evidence="1" type="ORF">CAPSK01_003956</name>
</gene>
<comment type="caution">
    <text evidence="1">The sequence shown here is derived from an EMBL/GenBank/DDBJ whole genome shotgun (WGS) entry which is preliminary data.</text>
</comment>
<sequence length="136" mass="15782">MAFMTPTITSSKEYFMINHDACEIVACKYTTINLPMGEYTVDDGEPPVGGEEHRVWEEAKRVMELYSIDNFTITWQYGGKLEACGYLDQTDWYLGDTLSEVAEQLLESFYDQEDQYMDEEEKADKAWLESLLDNQN</sequence>
<evidence type="ECO:0000313" key="1">
    <source>
        <dbReference type="EMBL" id="KFB66692.1"/>
    </source>
</evidence>
<dbReference type="Proteomes" id="UP000019812">
    <property type="component" value="Unassembled WGS sequence"/>
</dbReference>
<evidence type="ECO:0000313" key="2">
    <source>
        <dbReference type="Proteomes" id="UP000019812"/>
    </source>
</evidence>
<proteinExistence type="predicted"/>